<dbReference type="EMBL" id="BGZK01000636">
    <property type="protein sequence ID" value="GBP53907.1"/>
    <property type="molecule type" value="Genomic_DNA"/>
</dbReference>
<organism evidence="1 2">
    <name type="scientific">Eumeta variegata</name>
    <name type="common">Bagworm moth</name>
    <name type="synonym">Eumeta japonica</name>
    <dbReference type="NCBI Taxonomy" id="151549"/>
    <lineage>
        <taxon>Eukaryota</taxon>
        <taxon>Metazoa</taxon>
        <taxon>Ecdysozoa</taxon>
        <taxon>Arthropoda</taxon>
        <taxon>Hexapoda</taxon>
        <taxon>Insecta</taxon>
        <taxon>Pterygota</taxon>
        <taxon>Neoptera</taxon>
        <taxon>Endopterygota</taxon>
        <taxon>Lepidoptera</taxon>
        <taxon>Glossata</taxon>
        <taxon>Ditrysia</taxon>
        <taxon>Tineoidea</taxon>
        <taxon>Psychidae</taxon>
        <taxon>Oiketicinae</taxon>
        <taxon>Eumeta</taxon>
    </lineage>
</organism>
<dbReference type="Proteomes" id="UP000299102">
    <property type="component" value="Unassembled WGS sequence"/>
</dbReference>
<evidence type="ECO:0000313" key="2">
    <source>
        <dbReference type="Proteomes" id="UP000299102"/>
    </source>
</evidence>
<keyword evidence="2" id="KW-1185">Reference proteome</keyword>
<proteinExistence type="predicted"/>
<dbReference type="OrthoDB" id="162894at2759"/>
<gene>
    <name evidence="1" type="ORF">EVAR_96585_1</name>
</gene>
<reference evidence="1 2" key="1">
    <citation type="journal article" date="2019" name="Commun. Biol.">
        <title>The bagworm genome reveals a unique fibroin gene that provides high tensile strength.</title>
        <authorList>
            <person name="Kono N."/>
            <person name="Nakamura H."/>
            <person name="Ohtoshi R."/>
            <person name="Tomita M."/>
            <person name="Numata K."/>
            <person name="Arakawa K."/>
        </authorList>
    </citation>
    <scope>NUCLEOTIDE SEQUENCE [LARGE SCALE GENOMIC DNA]</scope>
</reference>
<accession>A0A4C1WUT9</accession>
<name>A0A4C1WUT9_EUMVA</name>
<protein>
    <submittedName>
        <fullName evidence="1">Uncharacterized protein</fullName>
    </submittedName>
</protein>
<sequence length="189" mass="21109">MTPTSLPDARPLVESLAPAERPLSRAYKPWLDRHSTVQFRLFLRCDRSPSCRAPRVRVWVPRSVSRAAAVKPRASVPARSSGYPAVCTPSRTRFLRLRCAPVVSHPMPIAILVISRVFTRVNGFPLTAGFLVRESRTHPVRPGARTVHNGFLPLLALRTGKNTKKKGIQSVSARSSTREDLRTVVWEVQ</sequence>
<dbReference type="AlphaFoldDB" id="A0A4C1WUT9"/>
<evidence type="ECO:0000313" key="1">
    <source>
        <dbReference type="EMBL" id="GBP53907.1"/>
    </source>
</evidence>
<comment type="caution">
    <text evidence="1">The sequence shown here is derived from an EMBL/GenBank/DDBJ whole genome shotgun (WGS) entry which is preliminary data.</text>
</comment>